<keyword evidence="3" id="KW-1185">Reference proteome</keyword>
<name>A0A085ASF4_9ENTR</name>
<comment type="caution">
    <text evidence="2">The sequence shown here is derived from an EMBL/GenBank/DDBJ whole genome shotgun (WGS) entry which is preliminary data.</text>
</comment>
<protein>
    <recommendedName>
        <fullName evidence="1">DUF551 domain-containing protein</fullName>
    </recommendedName>
</protein>
<proteinExistence type="predicted"/>
<accession>A0A085ASF4</accession>
<dbReference type="RefSeq" id="WP_245609576.1">
    <property type="nucleotide sequence ID" value="NZ_JMTB01000007.1"/>
</dbReference>
<dbReference type="AlphaFoldDB" id="A0A085ASF4"/>
<evidence type="ECO:0000313" key="3">
    <source>
        <dbReference type="Proteomes" id="UP000028630"/>
    </source>
</evidence>
<dbReference type="InterPro" id="IPR007539">
    <property type="entry name" value="DUF551"/>
</dbReference>
<dbReference type="Proteomes" id="UP000028630">
    <property type="component" value="Unassembled WGS sequence"/>
</dbReference>
<sequence>MTRAEIEHYLHAAEQVQLNGFDKGKRVTVTPEHMVDLARIALASLEAETVAYVIQDRYERQNDYPGHLSRSHVTKYVSDDDIQEHEITCTPLFAAPPAPVSVPDDYFSSLVAAARVRADKAMRKFPQPNYVLNKVAEESGEVIKAVIHFTEGREEWRNVEGEIIDNLAMLIRLVQEGDQVIGFTPPTHCRAAMLQSAESVTTAYKLPANTPCKEAPEHIWLQTAGVWPENGEFSELTWCSDNQHQDDTLYVRADIVSGNSPVIPDGWVKCSERMPEKDGKYLVASSFGIVTAWFDPAWSNKFQDCDTNCDEGMEDFEGKIFIVTHWQPLPAAPQQEE</sequence>
<dbReference type="EMBL" id="JMTB01000007">
    <property type="protein sequence ID" value="KFC13149.1"/>
    <property type="molecule type" value="Genomic_DNA"/>
</dbReference>
<evidence type="ECO:0000313" key="2">
    <source>
        <dbReference type="EMBL" id="KFC13149.1"/>
    </source>
</evidence>
<feature type="domain" description="DUF551" evidence="1">
    <location>
        <begin position="266"/>
        <end position="334"/>
    </location>
</feature>
<evidence type="ECO:0000259" key="1">
    <source>
        <dbReference type="Pfam" id="PF04448"/>
    </source>
</evidence>
<gene>
    <name evidence="2" type="ORF">GTGU_00145</name>
</gene>
<dbReference type="Pfam" id="PF04448">
    <property type="entry name" value="DUF551"/>
    <property type="match status" value="1"/>
</dbReference>
<reference evidence="3" key="1">
    <citation type="submission" date="2014-05" db="EMBL/GenBank/DDBJ databases">
        <title>ATOL: Assembling a taxonomically balanced genome-scale reconstruction of the evolutionary history of the Enterobacteriaceae.</title>
        <authorList>
            <person name="Plunkett G. III"/>
            <person name="Neeno-Eckwall E.C."/>
            <person name="Glasner J.D."/>
            <person name="Perna N.T."/>
        </authorList>
    </citation>
    <scope>NUCLEOTIDE SEQUENCE [LARGE SCALE GENOMIC DNA]</scope>
    <source>
        <strain evidence="3">ATCC 49490</strain>
    </source>
</reference>
<organism evidence="2 3">
    <name type="scientific">Trabulsiella guamensis ATCC 49490</name>
    <dbReference type="NCBI Taxonomy" id="1005994"/>
    <lineage>
        <taxon>Bacteria</taxon>
        <taxon>Pseudomonadati</taxon>
        <taxon>Pseudomonadota</taxon>
        <taxon>Gammaproteobacteria</taxon>
        <taxon>Enterobacterales</taxon>
        <taxon>Enterobacteriaceae</taxon>
        <taxon>Trabulsiella</taxon>
    </lineage>
</organism>